<sequence length="178" mass="20678">MFMIETRRLVLRNMQPSDEEAFVHLTQHQKYQRFYSETDCQPETYRDLHARFIEQANANPRVAYQLAVICKQSEKCIGTVGLRLEDNHQASIGCGLAVEAQGAGLMREAAVALADFGFESLGVHRLYAETIYDNLAATKLCRSLGMRQEAHFHQHRFFKERWWDTVVYAILRHEWEQG</sequence>
<organism evidence="2 3">
    <name type="scientific">Salinivibrio kushneri</name>
    <dbReference type="NCBI Taxonomy" id="1908198"/>
    <lineage>
        <taxon>Bacteria</taxon>
        <taxon>Pseudomonadati</taxon>
        <taxon>Pseudomonadota</taxon>
        <taxon>Gammaproteobacteria</taxon>
        <taxon>Vibrionales</taxon>
        <taxon>Vibrionaceae</taxon>
        <taxon>Salinivibrio</taxon>
    </lineage>
</organism>
<protein>
    <submittedName>
        <fullName evidence="2">GNAT family N-acetyltransferase</fullName>
    </submittedName>
</protein>
<evidence type="ECO:0000313" key="2">
    <source>
        <dbReference type="EMBL" id="OOE41426.1"/>
    </source>
</evidence>
<accession>A0AB36K1V4</accession>
<proteinExistence type="predicted"/>
<dbReference type="InterPro" id="IPR016181">
    <property type="entry name" value="Acyl_CoA_acyltransferase"/>
</dbReference>
<dbReference type="PANTHER" id="PTHR43792">
    <property type="entry name" value="GNAT FAMILY, PUTATIVE (AFU_ORTHOLOGUE AFUA_3G00765)-RELATED-RELATED"/>
    <property type="match status" value="1"/>
</dbReference>
<dbReference type="PROSITE" id="PS51186">
    <property type="entry name" value="GNAT"/>
    <property type="match status" value="1"/>
</dbReference>
<evidence type="ECO:0000313" key="3">
    <source>
        <dbReference type="Proteomes" id="UP000189021"/>
    </source>
</evidence>
<comment type="caution">
    <text evidence="2">The sequence shown here is derived from an EMBL/GenBank/DDBJ whole genome shotgun (WGS) entry which is preliminary data.</text>
</comment>
<feature type="domain" description="N-acetyltransferase" evidence="1">
    <location>
        <begin position="9"/>
        <end position="173"/>
    </location>
</feature>
<dbReference type="EMBL" id="MUEK01000001">
    <property type="protein sequence ID" value="OOE41426.1"/>
    <property type="molecule type" value="Genomic_DNA"/>
</dbReference>
<dbReference type="GO" id="GO:0016747">
    <property type="term" value="F:acyltransferase activity, transferring groups other than amino-acyl groups"/>
    <property type="evidence" value="ECO:0007669"/>
    <property type="project" value="InterPro"/>
</dbReference>
<gene>
    <name evidence="2" type="ORF">BZG00_00125</name>
</gene>
<dbReference type="Gene3D" id="3.40.630.30">
    <property type="match status" value="1"/>
</dbReference>
<name>A0AB36K1V4_9GAMM</name>
<dbReference type="Proteomes" id="UP000189021">
    <property type="component" value="Unassembled WGS sequence"/>
</dbReference>
<dbReference type="AlphaFoldDB" id="A0AB36K1V4"/>
<reference evidence="2 3" key="1">
    <citation type="journal article" date="2017" name="Genome Announc.">
        <title>Draft Genome Sequences of Salinivibrio proteolyticus, Salinivibrio sharmensis, Salinivibrio siamensis, Salinivibrio costicola subsp. alcaliphilus, Salinivibrio costicola subsp. vallismortis, and 29 New Isolates Belonging to the Genus Salinivibrio.</title>
        <authorList>
            <person name="Lopez-Hermoso C."/>
            <person name="de la Haba R.R."/>
            <person name="Sanchez-Porro C."/>
            <person name="Bayliss S.C."/>
            <person name="Feil E.J."/>
            <person name="Ventosa A."/>
        </authorList>
    </citation>
    <scope>NUCLEOTIDE SEQUENCE [LARGE SCALE GENOMIC DNA]</scope>
    <source>
        <strain evidence="2 3">AL184</strain>
    </source>
</reference>
<dbReference type="RefSeq" id="WP_077658574.1">
    <property type="nucleotide sequence ID" value="NZ_CP040021.1"/>
</dbReference>
<evidence type="ECO:0000259" key="1">
    <source>
        <dbReference type="PROSITE" id="PS51186"/>
    </source>
</evidence>
<dbReference type="Pfam" id="PF13302">
    <property type="entry name" value="Acetyltransf_3"/>
    <property type="match status" value="1"/>
</dbReference>
<dbReference type="InterPro" id="IPR051531">
    <property type="entry name" value="N-acetyltransferase"/>
</dbReference>
<keyword evidence="3" id="KW-1185">Reference proteome</keyword>
<dbReference type="InterPro" id="IPR000182">
    <property type="entry name" value="GNAT_dom"/>
</dbReference>
<dbReference type="SUPFAM" id="SSF55729">
    <property type="entry name" value="Acyl-CoA N-acyltransferases (Nat)"/>
    <property type="match status" value="1"/>
</dbReference>